<reference evidence="1" key="1">
    <citation type="submission" date="2020-07" db="EMBL/GenBank/DDBJ databases">
        <title>Multicomponent nature underlies the extraordinary mechanical properties of spider dragline silk.</title>
        <authorList>
            <person name="Kono N."/>
            <person name="Nakamura H."/>
            <person name="Mori M."/>
            <person name="Yoshida Y."/>
            <person name="Ohtoshi R."/>
            <person name="Malay A.D."/>
            <person name="Moran D.A.P."/>
            <person name="Tomita M."/>
            <person name="Numata K."/>
            <person name="Arakawa K."/>
        </authorList>
    </citation>
    <scope>NUCLEOTIDE SEQUENCE</scope>
</reference>
<evidence type="ECO:0000313" key="2">
    <source>
        <dbReference type="Proteomes" id="UP000887116"/>
    </source>
</evidence>
<proteinExistence type="predicted"/>
<gene>
    <name evidence="1" type="primary">ALC57_09123</name>
    <name evidence="1" type="ORF">TNCT_385631</name>
</gene>
<dbReference type="AlphaFoldDB" id="A0A8X6HP87"/>
<name>A0A8X6HP87_TRICU</name>
<dbReference type="OrthoDB" id="6753017at2759"/>
<sequence length="375" mass="42412">MDKPTTTRMTDEHSCIICEKLDSSSENNSDLGDIIKISRKVTTLRTAEVNDLQDGLLPHLRICVLKKTDEELQNCMNYELAPYPLCLFEVGELRKTKKSTFYELFPEISINLKGVENVHYVIDGGMLLHRCRWQLNETFKMVCKIKFAKNFEESHDLHESAEVFKNVNENSNNIFQAGVTCILGLHGASTKIKDLNTWRYNSFIKAMAKNTSVLLSSLPPTTDAAFEPLKRVYLQIQIWLGNDVDIDNWGWKHFNNMLIPITMNQLPAPDHLVQILFCNRKKGCAAACGCRKSSLYCSVECLQCSENSCSNTPPIIQINEVEEDIPLAVQVMIEDLGKIIAVPMGVNNSEAEIRGAIEYNESIVLCGSRVDIWEI</sequence>
<keyword evidence="2" id="KW-1185">Reference proteome</keyword>
<organism evidence="1 2">
    <name type="scientific">Trichonephila clavata</name>
    <name type="common">Joro spider</name>
    <name type="synonym">Nephila clavata</name>
    <dbReference type="NCBI Taxonomy" id="2740835"/>
    <lineage>
        <taxon>Eukaryota</taxon>
        <taxon>Metazoa</taxon>
        <taxon>Ecdysozoa</taxon>
        <taxon>Arthropoda</taxon>
        <taxon>Chelicerata</taxon>
        <taxon>Arachnida</taxon>
        <taxon>Araneae</taxon>
        <taxon>Araneomorphae</taxon>
        <taxon>Entelegynae</taxon>
        <taxon>Araneoidea</taxon>
        <taxon>Nephilidae</taxon>
        <taxon>Trichonephila</taxon>
    </lineage>
</organism>
<dbReference type="Proteomes" id="UP000887116">
    <property type="component" value="Unassembled WGS sequence"/>
</dbReference>
<evidence type="ECO:0008006" key="3">
    <source>
        <dbReference type="Google" id="ProtNLM"/>
    </source>
</evidence>
<comment type="caution">
    <text evidence="1">The sequence shown here is derived from an EMBL/GenBank/DDBJ whole genome shotgun (WGS) entry which is preliminary data.</text>
</comment>
<accession>A0A8X6HP87</accession>
<dbReference type="EMBL" id="BMAO01038832">
    <property type="protein sequence ID" value="GFR27419.1"/>
    <property type="molecule type" value="Genomic_DNA"/>
</dbReference>
<evidence type="ECO:0000313" key="1">
    <source>
        <dbReference type="EMBL" id="GFR27419.1"/>
    </source>
</evidence>
<protein>
    <recommendedName>
        <fullName evidence="3">Tesmin/TSO1-like CXC domain-containing protein</fullName>
    </recommendedName>
</protein>